<gene>
    <name evidence="4" type="ordered locus">Fluta_1935</name>
</gene>
<dbReference type="HOGENOM" id="CLU_116644_0_1_10"/>
<name>F2IJN2_FLUTR</name>
<sequence length="114" mass="13356">MKTIIYHNPRCSKSREALCMLEEEGADIHIIEYLKETPNEEELADLIKMLGIKPFDLIRKSEDLYKLKYKDKKKSPKEWIKVMVKNPVLIERPIVVKENQAIIGRPPILVKDLL</sequence>
<evidence type="ECO:0000313" key="5">
    <source>
        <dbReference type="Proteomes" id="UP000007463"/>
    </source>
</evidence>
<dbReference type="EMBL" id="CP002542">
    <property type="protein sequence ID" value="AEA43922.1"/>
    <property type="molecule type" value="Genomic_DNA"/>
</dbReference>
<dbReference type="Gene3D" id="3.40.30.10">
    <property type="entry name" value="Glutaredoxin"/>
    <property type="match status" value="1"/>
</dbReference>
<dbReference type="KEGG" id="fte:Fluta_1935"/>
<reference evidence="4 5" key="1">
    <citation type="journal article" date="2011" name="Stand. Genomic Sci.">
        <title>Complete genome sequence of the gliding freshwater bacterium Fluviicola taffensis type strain (RW262).</title>
        <authorList>
            <person name="Woyke T."/>
            <person name="Chertkov O."/>
            <person name="Lapidus A."/>
            <person name="Nolan M."/>
            <person name="Lucas S."/>
            <person name="Del Rio T.G."/>
            <person name="Tice H."/>
            <person name="Cheng J.F."/>
            <person name="Tapia R."/>
            <person name="Han C."/>
            <person name="Goodwin L."/>
            <person name="Pitluck S."/>
            <person name="Liolios K."/>
            <person name="Pagani I."/>
            <person name="Ivanova N."/>
            <person name="Huntemann M."/>
            <person name="Mavromatis K."/>
            <person name="Mikhailova N."/>
            <person name="Pati A."/>
            <person name="Chen A."/>
            <person name="Palaniappan K."/>
            <person name="Land M."/>
            <person name="Hauser L."/>
            <person name="Brambilla E.M."/>
            <person name="Rohde M."/>
            <person name="Mwirichia R."/>
            <person name="Sikorski J."/>
            <person name="Tindall B.J."/>
            <person name="Goker M."/>
            <person name="Bristow J."/>
            <person name="Eisen J.A."/>
            <person name="Markowitz V."/>
            <person name="Hugenholtz P."/>
            <person name="Klenk H.P."/>
            <person name="Kyrpides N.C."/>
        </authorList>
    </citation>
    <scope>NUCLEOTIDE SEQUENCE [LARGE SCALE GENOMIC DNA]</scope>
    <source>
        <strain evidence="5">DSM 16823 / RW262 / RW262</strain>
    </source>
</reference>
<dbReference type="InterPro" id="IPR036249">
    <property type="entry name" value="Thioredoxin-like_sf"/>
</dbReference>
<dbReference type="SUPFAM" id="SSF52833">
    <property type="entry name" value="Thioredoxin-like"/>
    <property type="match status" value="1"/>
</dbReference>
<dbReference type="PROSITE" id="PS51353">
    <property type="entry name" value="ARSC"/>
    <property type="match status" value="1"/>
</dbReference>
<dbReference type="STRING" id="755732.Fluta_1935"/>
<dbReference type="RefSeq" id="WP_013686692.1">
    <property type="nucleotide sequence ID" value="NC_015321.1"/>
</dbReference>
<dbReference type="AlphaFoldDB" id="F2IJN2"/>
<dbReference type="GO" id="GO:0008794">
    <property type="term" value="F:arsenate reductase (glutaredoxin) activity"/>
    <property type="evidence" value="ECO:0007669"/>
    <property type="project" value="InterPro"/>
</dbReference>
<keyword evidence="5" id="KW-1185">Reference proteome</keyword>
<proteinExistence type="inferred from homology"/>
<dbReference type="InterPro" id="IPR006660">
    <property type="entry name" value="Arsenate_reductase-like"/>
</dbReference>
<dbReference type="InterPro" id="IPR006659">
    <property type="entry name" value="Arsenate_reductase"/>
</dbReference>
<evidence type="ECO:0000256" key="1">
    <source>
        <dbReference type="ARBA" id="ARBA00007198"/>
    </source>
</evidence>
<dbReference type="Pfam" id="PF03960">
    <property type="entry name" value="ArsC"/>
    <property type="match status" value="1"/>
</dbReference>
<dbReference type="eggNOG" id="COG1393">
    <property type="taxonomic scope" value="Bacteria"/>
</dbReference>
<evidence type="ECO:0000313" key="4">
    <source>
        <dbReference type="EMBL" id="AEA43922.1"/>
    </source>
</evidence>
<accession>F2IJN2</accession>
<dbReference type="OrthoDB" id="9808142at2"/>
<dbReference type="PANTHER" id="PTHR30041:SF4">
    <property type="entry name" value="ARSENATE REDUCTASE"/>
    <property type="match status" value="1"/>
</dbReference>
<organism evidence="4 5">
    <name type="scientific">Fluviicola taffensis (strain DSM 16823 / NCIMB 13979 / RW262)</name>
    <dbReference type="NCBI Taxonomy" id="755732"/>
    <lineage>
        <taxon>Bacteria</taxon>
        <taxon>Pseudomonadati</taxon>
        <taxon>Bacteroidota</taxon>
        <taxon>Flavobacteriia</taxon>
        <taxon>Flavobacteriales</taxon>
        <taxon>Crocinitomicaceae</taxon>
        <taxon>Fluviicola</taxon>
    </lineage>
</organism>
<keyword evidence="2" id="KW-0560">Oxidoreductase</keyword>
<dbReference type="NCBIfam" id="TIGR00014">
    <property type="entry name" value="arsC"/>
    <property type="match status" value="1"/>
</dbReference>
<evidence type="ECO:0000256" key="3">
    <source>
        <dbReference type="PROSITE-ProRule" id="PRU01282"/>
    </source>
</evidence>
<protein>
    <submittedName>
        <fullName evidence="4">Arsenate reductase</fullName>
    </submittedName>
</protein>
<dbReference type="Proteomes" id="UP000007463">
    <property type="component" value="Chromosome"/>
</dbReference>
<reference evidence="5" key="2">
    <citation type="submission" date="2011-02" db="EMBL/GenBank/DDBJ databases">
        <title>The complete genome of Fluviicola taffensis DSM 16823.</title>
        <authorList>
            <consortium name="US DOE Joint Genome Institute (JGI-PGF)"/>
            <person name="Lucas S."/>
            <person name="Copeland A."/>
            <person name="Lapidus A."/>
            <person name="Bruce D."/>
            <person name="Goodwin L."/>
            <person name="Pitluck S."/>
            <person name="Kyrpides N."/>
            <person name="Mavromatis K."/>
            <person name="Ivanova N."/>
            <person name="Mikhailova N."/>
            <person name="Pagani I."/>
            <person name="Chertkov O."/>
            <person name="Detter J.C."/>
            <person name="Han C."/>
            <person name="Tapia R."/>
            <person name="Land M."/>
            <person name="Hauser L."/>
            <person name="Markowitz V."/>
            <person name="Cheng J.-F."/>
            <person name="Hugenholtz P."/>
            <person name="Woyke T."/>
            <person name="Wu D."/>
            <person name="Tindall B."/>
            <person name="Pomrenke H.G."/>
            <person name="Brambilla E."/>
            <person name="Klenk H.-P."/>
            <person name="Eisen J.A."/>
        </authorList>
    </citation>
    <scope>NUCLEOTIDE SEQUENCE [LARGE SCALE GENOMIC DNA]</scope>
    <source>
        <strain evidence="5">DSM 16823 / RW262 / RW262</strain>
    </source>
</reference>
<comment type="similarity">
    <text evidence="1 3">Belongs to the ArsC family.</text>
</comment>
<dbReference type="PANTHER" id="PTHR30041">
    <property type="entry name" value="ARSENATE REDUCTASE"/>
    <property type="match status" value="1"/>
</dbReference>
<evidence type="ECO:0000256" key="2">
    <source>
        <dbReference type="ARBA" id="ARBA00023002"/>
    </source>
</evidence>